<feature type="non-terminal residue" evidence="1">
    <location>
        <position position="1"/>
    </location>
</feature>
<dbReference type="OrthoDB" id="2435381at2759"/>
<accession>A0A9N9NYV9</accession>
<feature type="non-terminal residue" evidence="1">
    <location>
        <position position="60"/>
    </location>
</feature>
<keyword evidence="2" id="KW-1185">Reference proteome</keyword>
<organism evidence="1 2">
    <name type="scientific">Racocetra fulgida</name>
    <dbReference type="NCBI Taxonomy" id="60492"/>
    <lineage>
        <taxon>Eukaryota</taxon>
        <taxon>Fungi</taxon>
        <taxon>Fungi incertae sedis</taxon>
        <taxon>Mucoromycota</taxon>
        <taxon>Glomeromycotina</taxon>
        <taxon>Glomeromycetes</taxon>
        <taxon>Diversisporales</taxon>
        <taxon>Gigasporaceae</taxon>
        <taxon>Racocetra</taxon>
    </lineage>
</organism>
<sequence>RVHPNPNEAKDFISHRLFWERTGFKDPYTVQEQQEFARCDHECKDEKHHKPQNPNGPPPP</sequence>
<reference evidence="1" key="1">
    <citation type="submission" date="2021-06" db="EMBL/GenBank/DDBJ databases">
        <authorList>
            <person name="Kallberg Y."/>
            <person name="Tangrot J."/>
            <person name="Rosling A."/>
        </authorList>
    </citation>
    <scope>NUCLEOTIDE SEQUENCE</scope>
    <source>
        <strain evidence="1">IN212</strain>
    </source>
</reference>
<comment type="caution">
    <text evidence="1">The sequence shown here is derived from an EMBL/GenBank/DDBJ whole genome shotgun (WGS) entry which is preliminary data.</text>
</comment>
<dbReference type="Proteomes" id="UP000789396">
    <property type="component" value="Unassembled WGS sequence"/>
</dbReference>
<name>A0A9N9NYV9_9GLOM</name>
<evidence type="ECO:0000313" key="1">
    <source>
        <dbReference type="EMBL" id="CAG8786345.1"/>
    </source>
</evidence>
<evidence type="ECO:0000313" key="2">
    <source>
        <dbReference type="Proteomes" id="UP000789396"/>
    </source>
</evidence>
<dbReference type="EMBL" id="CAJVPZ010056989">
    <property type="protein sequence ID" value="CAG8786345.1"/>
    <property type="molecule type" value="Genomic_DNA"/>
</dbReference>
<gene>
    <name evidence="1" type="ORF">RFULGI_LOCUS16297</name>
</gene>
<proteinExistence type="predicted"/>
<dbReference type="AlphaFoldDB" id="A0A9N9NYV9"/>
<protein>
    <submittedName>
        <fullName evidence="1">13202_t:CDS:1</fullName>
    </submittedName>
</protein>